<evidence type="ECO:0000256" key="7">
    <source>
        <dbReference type="ARBA" id="ARBA00033417"/>
    </source>
</evidence>
<name>A0A2K3KRL0_TRIPR</name>
<comment type="catalytic activity">
    <reaction evidence="1">
        <text>Hydrolysis of (1-&gt;3)-beta-D-glucosidic linkages in (1-&gt;3)-beta-D-glucans.</text>
        <dbReference type="EC" id="3.2.1.39"/>
    </reaction>
</comment>
<comment type="similarity">
    <text evidence="2 8">Belongs to the glycosyl hydrolase 17 family.</text>
</comment>
<feature type="signal peptide" evidence="9">
    <location>
        <begin position="1"/>
        <end position="25"/>
    </location>
</feature>
<dbReference type="Gene3D" id="3.20.20.80">
    <property type="entry name" value="Glycosidases"/>
    <property type="match status" value="1"/>
</dbReference>
<dbReference type="PANTHER" id="PTHR32227">
    <property type="entry name" value="GLUCAN ENDO-1,3-BETA-GLUCOSIDASE BG1-RELATED-RELATED"/>
    <property type="match status" value="1"/>
</dbReference>
<dbReference type="EMBL" id="ASHM01106837">
    <property type="protein sequence ID" value="PNX68916.1"/>
    <property type="molecule type" value="Genomic_DNA"/>
</dbReference>
<gene>
    <name evidence="10" type="ORF">L195_g056426</name>
</gene>
<evidence type="ECO:0000256" key="4">
    <source>
        <dbReference type="ARBA" id="ARBA00022801"/>
    </source>
</evidence>
<evidence type="ECO:0000313" key="10">
    <source>
        <dbReference type="EMBL" id="PNX68916.1"/>
    </source>
</evidence>
<dbReference type="STRING" id="57577.A0A2K3KRL0"/>
<feature type="chain" id="PRO_5014451884" description="glucan endo-1,3-beta-D-glucosidase" evidence="9">
    <location>
        <begin position="26"/>
        <end position="115"/>
    </location>
</feature>
<organism evidence="10 11">
    <name type="scientific">Trifolium pratense</name>
    <name type="common">Red clover</name>
    <dbReference type="NCBI Taxonomy" id="57577"/>
    <lineage>
        <taxon>Eukaryota</taxon>
        <taxon>Viridiplantae</taxon>
        <taxon>Streptophyta</taxon>
        <taxon>Embryophyta</taxon>
        <taxon>Tracheophyta</taxon>
        <taxon>Spermatophyta</taxon>
        <taxon>Magnoliopsida</taxon>
        <taxon>eudicotyledons</taxon>
        <taxon>Gunneridae</taxon>
        <taxon>Pentapetalae</taxon>
        <taxon>rosids</taxon>
        <taxon>fabids</taxon>
        <taxon>Fabales</taxon>
        <taxon>Fabaceae</taxon>
        <taxon>Papilionoideae</taxon>
        <taxon>50 kb inversion clade</taxon>
        <taxon>NPAAA clade</taxon>
        <taxon>Hologalegina</taxon>
        <taxon>IRL clade</taxon>
        <taxon>Trifolieae</taxon>
        <taxon>Trifolium</taxon>
    </lineage>
</organism>
<evidence type="ECO:0000256" key="1">
    <source>
        <dbReference type="ARBA" id="ARBA00000382"/>
    </source>
</evidence>
<comment type="caution">
    <text evidence="10">The sequence shown here is derived from an EMBL/GenBank/DDBJ whole genome shotgun (WGS) entry which is preliminary data.</text>
</comment>
<keyword evidence="9" id="KW-0732">Signal</keyword>
<dbReference type="GO" id="GO:0005975">
    <property type="term" value="P:carbohydrate metabolic process"/>
    <property type="evidence" value="ECO:0007669"/>
    <property type="project" value="InterPro"/>
</dbReference>
<evidence type="ECO:0000256" key="6">
    <source>
        <dbReference type="ARBA" id="ARBA00033335"/>
    </source>
</evidence>
<dbReference type="InterPro" id="IPR017853">
    <property type="entry name" value="GH"/>
</dbReference>
<evidence type="ECO:0000256" key="5">
    <source>
        <dbReference type="ARBA" id="ARBA00023295"/>
    </source>
</evidence>
<protein>
    <recommendedName>
        <fullName evidence="3">glucan endo-1,3-beta-D-glucosidase</fullName>
        <ecNumber evidence="3">3.2.1.39</ecNumber>
    </recommendedName>
    <alternativeName>
        <fullName evidence="6">(1-&gt;3)-beta-glucan endohydrolase</fullName>
    </alternativeName>
    <alternativeName>
        <fullName evidence="7">Beta-1,3-endoglucanase</fullName>
    </alternativeName>
</protein>
<dbReference type="Pfam" id="PF00332">
    <property type="entry name" value="Glyco_hydro_17"/>
    <property type="match status" value="1"/>
</dbReference>
<evidence type="ECO:0000256" key="2">
    <source>
        <dbReference type="ARBA" id="ARBA00008773"/>
    </source>
</evidence>
<dbReference type="SUPFAM" id="SSF51445">
    <property type="entry name" value="(Trans)glycosidases"/>
    <property type="match status" value="1"/>
</dbReference>
<dbReference type="EC" id="3.2.1.39" evidence="3"/>
<evidence type="ECO:0000256" key="9">
    <source>
        <dbReference type="SAM" id="SignalP"/>
    </source>
</evidence>
<reference evidence="10 11" key="1">
    <citation type="journal article" date="2014" name="Am. J. Bot.">
        <title>Genome assembly and annotation for red clover (Trifolium pratense; Fabaceae).</title>
        <authorList>
            <person name="Istvanek J."/>
            <person name="Jaros M."/>
            <person name="Krenek A."/>
            <person name="Repkova J."/>
        </authorList>
    </citation>
    <scope>NUCLEOTIDE SEQUENCE [LARGE SCALE GENOMIC DNA]</scope>
    <source>
        <strain evidence="11">cv. Tatra</strain>
        <tissue evidence="10">Young leaves</tissue>
    </source>
</reference>
<reference evidence="10 11" key="2">
    <citation type="journal article" date="2017" name="Front. Plant Sci.">
        <title>Gene Classification and Mining of Molecular Markers Useful in Red Clover (Trifolium pratense) Breeding.</title>
        <authorList>
            <person name="Istvanek J."/>
            <person name="Dluhosova J."/>
            <person name="Dluhos P."/>
            <person name="Patkova L."/>
            <person name="Nedelnik J."/>
            <person name="Repkova J."/>
        </authorList>
    </citation>
    <scope>NUCLEOTIDE SEQUENCE [LARGE SCALE GENOMIC DNA]</scope>
    <source>
        <strain evidence="11">cv. Tatra</strain>
        <tissue evidence="10">Young leaves</tissue>
    </source>
</reference>
<dbReference type="AlphaFoldDB" id="A0A2K3KRL0"/>
<keyword evidence="5" id="KW-0326">Glycosidase</keyword>
<proteinExistence type="inferred from homology"/>
<dbReference type="InterPro" id="IPR000490">
    <property type="entry name" value="Glyco_hydro_17"/>
</dbReference>
<dbReference type="InterPro" id="IPR044965">
    <property type="entry name" value="Glyco_hydro_17_plant"/>
</dbReference>
<sequence>MSTTVSSFIFFFFFTIFNIPSVSEAIGVNWGTMASHPLSPVKVVKLLKSNNINKVKLFDAKPDVLQALSGSNIGVTVGVPNVMLKSLNSSRKAADSWVHDNVTRYVSNGGGAAKI</sequence>
<accession>A0A2K3KRL0</accession>
<feature type="non-terminal residue" evidence="10">
    <location>
        <position position="115"/>
    </location>
</feature>
<dbReference type="GO" id="GO:0042973">
    <property type="term" value="F:glucan endo-1,3-beta-D-glucosidase activity"/>
    <property type="evidence" value="ECO:0007669"/>
    <property type="project" value="UniProtKB-EC"/>
</dbReference>
<evidence type="ECO:0000256" key="8">
    <source>
        <dbReference type="RuleBase" id="RU004335"/>
    </source>
</evidence>
<evidence type="ECO:0000313" key="11">
    <source>
        <dbReference type="Proteomes" id="UP000236291"/>
    </source>
</evidence>
<keyword evidence="4" id="KW-0378">Hydrolase</keyword>
<evidence type="ECO:0000256" key="3">
    <source>
        <dbReference type="ARBA" id="ARBA00012780"/>
    </source>
</evidence>
<dbReference type="Proteomes" id="UP000236291">
    <property type="component" value="Unassembled WGS sequence"/>
</dbReference>